<accession>A0AAV7MF46</accession>
<dbReference type="SUPFAM" id="SSF57756">
    <property type="entry name" value="Retrovirus zinc finger-like domains"/>
    <property type="match status" value="1"/>
</dbReference>
<dbReference type="Proteomes" id="UP001066276">
    <property type="component" value="Chromosome 10"/>
</dbReference>
<proteinExistence type="predicted"/>
<dbReference type="InterPro" id="IPR036875">
    <property type="entry name" value="Znf_CCHC_sf"/>
</dbReference>
<dbReference type="SMART" id="SM00343">
    <property type="entry name" value="ZnF_C2HC"/>
    <property type="match status" value="2"/>
</dbReference>
<dbReference type="PANTHER" id="PTHR37984:SF9">
    <property type="entry name" value="INTEGRASE CATALYTIC DOMAIN-CONTAINING PROTEIN"/>
    <property type="match status" value="1"/>
</dbReference>
<reference evidence="2" key="1">
    <citation type="journal article" date="2022" name="bioRxiv">
        <title>Sequencing and chromosome-scale assembly of the giantPleurodeles waltlgenome.</title>
        <authorList>
            <person name="Brown T."/>
            <person name="Elewa A."/>
            <person name="Iarovenko S."/>
            <person name="Subramanian E."/>
            <person name="Araus A.J."/>
            <person name="Petzold A."/>
            <person name="Susuki M."/>
            <person name="Suzuki K.-i.T."/>
            <person name="Hayashi T."/>
            <person name="Toyoda A."/>
            <person name="Oliveira C."/>
            <person name="Osipova E."/>
            <person name="Leigh N.D."/>
            <person name="Simon A."/>
            <person name="Yun M.H."/>
        </authorList>
    </citation>
    <scope>NUCLEOTIDE SEQUENCE</scope>
    <source>
        <strain evidence="2">20211129_DDA</strain>
        <tissue evidence="2">Liver</tissue>
    </source>
</reference>
<evidence type="ECO:0000313" key="2">
    <source>
        <dbReference type="EMBL" id="KAJ1101134.1"/>
    </source>
</evidence>
<dbReference type="AlphaFoldDB" id="A0AAV7MF46"/>
<dbReference type="EMBL" id="JANPWB010000014">
    <property type="protein sequence ID" value="KAJ1101134.1"/>
    <property type="molecule type" value="Genomic_DNA"/>
</dbReference>
<gene>
    <name evidence="2" type="ORF">NDU88_006206</name>
</gene>
<dbReference type="Gene3D" id="4.10.60.10">
    <property type="entry name" value="Zinc finger, CCHC-type"/>
    <property type="match status" value="1"/>
</dbReference>
<dbReference type="InterPro" id="IPR050951">
    <property type="entry name" value="Retrovirus_Pol_polyprotein"/>
</dbReference>
<dbReference type="GO" id="GO:0008270">
    <property type="term" value="F:zinc ion binding"/>
    <property type="evidence" value="ECO:0007669"/>
    <property type="project" value="InterPro"/>
</dbReference>
<name>A0AAV7MF46_PLEWA</name>
<feature type="domain" description="CCHC-type" evidence="1">
    <location>
        <begin position="260"/>
        <end position="276"/>
    </location>
</feature>
<sequence length="437" mass="49349">MASGNLNLPPPQPFIPGSSDVSIKWQEWREYFINYISACDEDNDFSGEKKKKMLLHCLGRHGLKIYNRIEKKHREQGDVFVHALEDLDRYYSPTVCVGIDRCKFFHRKQSKEETIEEYFSALKNLALTCRFGTLHDEFIRDQIVMYAANQNMQDCLWTKGESPLQEVIEVVKKAELTGRCAKAVLQGNAKLDDSIGELHKLVNRVIEKKKCPSDGFSRKTNSYRNRKLKRDTPKAEVTCFRCGLLGHYANDEGCPARNQKCSGCGTIGHFIKVCKKKKKLLEDATESASSSDSEDKNMWVLNIRNAGTGMPEGQRKRPKWDISIEGATITITGDSGSPNTIVNEQVWLKKLKRTVGGVLDTPDISPKSFTRESIQLLGFKKLSFAFKDRKAECKMYVSKSGPSVLDIAIEKKDLTITRAHRVPAGQPANSKYPLTSL</sequence>
<dbReference type="GO" id="GO:0003676">
    <property type="term" value="F:nucleic acid binding"/>
    <property type="evidence" value="ECO:0007669"/>
    <property type="project" value="InterPro"/>
</dbReference>
<dbReference type="InterPro" id="IPR001878">
    <property type="entry name" value="Znf_CCHC"/>
</dbReference>
<organism evidence="2 3">
    <name type="scientific">Pleurodeles waltl</name>
    <name type="common">Iberian ribbed newt</name>
    <dbReference type="NCBI Taxonomy" id="8319"/>
    <lineage>
        <taxon>Eukaryota</taxon>
        <taxon>Metazoa</taxon>
        <taxon>Chordata</taxon>
        <taxon>Craniata</taxon>
        <taxon>Vertebrata</taxon>
        <taxon>Euteleostomi</taxon>
        <taxon>Amphibia</taxon>
        <taxon>Batrachia</taxon>
        <taxon>Caudata</taxon>
        <taxon>Salamandroidea</taxon>
        <taxon>Salamandridae</taxon>
        <taxon>Pleurodelinae</taxon>
        <taxon>Pleurodeles</taxon>
    </lineage>
</organism>
<evidence type="ECO:0000259" key="1">
    <source>
        <dbReference type="SMART" id="SM00343"/>
    </source>
</evidence>
<dbReference type="PANTHER" id="PTHR37984">
    <property type="entry name" value="PROTEIN CBG26694"/>
    <property type="match status" value="1"/>
</dbReference>
<comment type="caution">
    <text evidence="2">The sequence shown here is derived from an EMBL/GenBank/DDBJ whole genome shotgun (WGS) entry which is preliminary data.</text>
</comment>
<feature type="domain" description="CCHC-type" evidence="1">
    <location>
        <begin position="238"/>
        <end position="256"/>
    </location>
</feature>
<evidence type="ECO:0000313" key="3">
    <source>
        <dbReference type="Proteomes" id="UP001066276"/>
    </source>
</evidence>
<keyword evidence="3" id="KW-1185">Reference proteome</keyword>
<protein>
    <recommendedName>
        <fullName evidence="1">CCHC-type domain-containing protein</fullName>
    </recommendedName>
</protein>